<keyword evidence="1" id="KW-0001">2Fe-2S</keyword>
<sequence length="443" mass="49299">MSYHDLRFDQGEGTDRNGLADRILKGEVFVFREALQTFGLNDMWRQASLRGIEKSIGKDAAERADRDGFHRIHEWVAAEDVPAMTDAVYAEIEPSAHEFLDRFMHGAFPGISSFYFERTPNVRFHIPYDLTQEHKKAYSEFAKDHGQGKIAAHGPHRDSWLDCPSNGLNLWFAMGRIRPGNGMTIYPKDYEGEYVFQRSGNLADGQKLHQNWTFDLYPGDVLMFHTDHVHGSVLNRTNETRFAISCRLSIDKPVFPQLHHHTYVHSGWNNSSVLKPLSELPAMMQPGYVSSFAKRVRDKLMPALAPGEPDPLPPEIIGTKVGDTYEVPLSALEVGGVHGVSAALCVARLSEDTVIALTRRCPHQGGDLANGWIEDGKVVCPWHSLPFDPHSGKSACKTLPSLKRVACEIQGDKVIIDPKTALNVEDGRPEAAIASAVSRPTAQ</sequence>
<proteinExistence type="predicted"/>
<keyword evidence="3" id="KW-0408">Iron</keyword>
<dbReference type="AlphaFoldDB" id="A0A1X7ACA3"/>
<dbReference type="Gene3D" id="2.60.120.620">
    <property type="entry name" value="q2cbj1_9rhob like domain"/>
    <property type="match status" value="1"/>
</dbReference>
<keyword evidence="4" id="KW-0411">Iron-sulfur</keyword>
<dbReference type="Pfam" id="PF00355">
    <property type="entry name" value="Rieske"/>
    <property type="match status" value="1"/>
</dbReference>
<dbReference type="InterPro" id="IPR017941">
    <property type="entry name" value="Rieske_2Fe-2S"/>
</dbReference>
<dbReference type="GO" id="GO:0051213">
    <property type="term" value="F:dioxygenase activity"/>
    <property type="evidence" value="ECO:0007669"/>
    <property type="project" value="UniProtKB-KW"/>
</dbReference>
<organism evidence="6 7">
    <name type="scientific">Ruegeria meonggei</name>
    <dbReference type="NCBI Taxonomy" id="1446476"/>
    <lineage>
        <taxon>Bacteria</taxon>
        <taxon>Pseudomonadati</taxon>
        <taxon>Pseudomonadota</taxon>
        <taxon>Alphaproteobacteria</taxon>
        <taxon>Rhodobacterales</taxon>
        <taxon>Roseobacteraceae</taxon>
        <taxon>Ruegeria</taxon>
    </lineage>
</organism>
<evidence type="ECO:0000313" key="7">
    <source>
        <dbReference type="Proteomes" id="UP000193778"/>
    </source>
</evidence>
<evidence type="ECO:0000259" key="5">
    <source>
        <dbReference type="PROSITE" id="PS51296"/>
    </source>
</evidence>
<dbReference type="CDD" id="cd03467">
    <property type="entry name" value="Rieske"/>
    <property type="match status" value="1"/>
</dbReference>
<keyword evidence="6" id="KW-0560">Oxidoreductase</keyword>
<dbReference type="Gene3D" id="2.102.10.10">
    <property type="entry name" value="Rieske [2Fe-2S] iron-sulphur domain"/>
    <property type="match status" value="1"/>
</dbReference>
<dbReference type="RefSeq" id="WP_085824742.1">
    <property type="nucleotide sequence ID" value="NZ_FWFP01000017.1"/>
</dbReference>
<dbReference type="GO" id="GO:0046872">
    <property type="term" value="F:metal ion binding"/>
    <property type="evidence" value="ECO:0007669"/>
    <property type="project" value="UniProtKB-KW"/>
</dbReference>
<dbReference type="InterPro" id="IPR036922">
    <property type="entry name" value="Rieske_2Fe-2S_sf"/>
</dbReference>
<evidence type="ECO:0000313" key="6">
    <source>
        <dbReference type="EMBL" id="SLN75967.1"/>
    </source>
</evidence>
<evidence type="ECO:0000256" key="1">
    <source>
        <dbReference type="ARBA" id="ARBA00022714"/>
    </source>
</evidence>
<protein>
    <submittedName>
        <fullName evidence="6">3-phenylpropionate dioxygenase ferredoxin subunit</fullName>
    </submittedName>
</protein>
<dbReference type="Proteomes" id="UP000193778">
    <property type="component" value="Unassembled WGS sequence"/>
</dbReference>
<evidence type="ECO:0000256" key="3">
    <source>
        <dbReference type="ARBA" id="ARBA00023004"/>
    </source>
</evidence>
<dbReference type="SUPFAM" id="SSF50022">
    <property type="entry name" value="ISP domain"/>
    <property type="match status" value="1"/>
</dbReference>
<gene>
    <name evidence="6" type="ORF">RUM8411_04303</name>
</gene>
<dbReference type="EMBL" id="FWFP01000017">
    <property type="protein sequence ID" value="SLN75967.1"/>
    <property type="molecule type" value="Genomic_DNA"/>
</dbReference>
<feature type="domain" description="Rieske" evidence="5">
    <location>
        <begin position="324"/>
        <end position="416"/>
    </location>
</feature>
<reference evidence="7" key="1">
    <citation type="submission" date="2017-03" db="EMBL/GenBank/DDBJ databases">
        <authorList>
            <person name="Rodrigo-Torres L."/>
            <person name="Arahal R.D."/>
            <person name="Lucena T."/>
        </authorList>
    </citation>
    <scope>NUCLEOTIDE SEQUENCE [LARGE SCALE GENOMIC DNA]</scope>
    <source>
        <strain evidence="7">CECT 8411</strain>
    </source>
</reference>
<name>A0A1X7ACA3_9RHOB</name>
<keyword evidence="6" id="KW-0223">Dioxygenase</keyword>
<keyword evidence="7" id="KW-1185">Reference proteome</keyword>
<accession>A0A1X7ACA3</accession>
<evidence type="ECO:0000256" key="2">
    <source>
        <dbReference type="ARBA" id="ARBA00022723"/>
    </source>
</evidence>
<dbReference type="OrthoDB" id="9800776at2"/>
<keyword evidence="2" id="KW-0479">Metal-binding</keyword>
<dbReference type="SUPFAM" id="SSF51197">
    <property type="entry name" value="Clavaminate synthase-like"/>
    <property type="match status" value="1"/>
</dbReference>
<dbReference type="PROSITE" id="PS51296">
    <property type="entry name" value="RIESKE"/>
    <property type="match status" value="1"/>
</dbReference>
<dbReference type="GO" id="GO:0051537">
    <property type="term" value="F:2 iron, 2 sulfur cluster binding"/>
    <property type="evidence" value="ECO:0007669"/>
    <property type="project" value="UniProtKB-KW"/>
</dbReference>
<evidence type="ECO:0000256" key="4">
    <source>
        <dbReference type="ARBA" id="ARBA00023014"/>
    </source>
</evidence>